<keyword evidence="1" id="KW-0812">Transmembrane</keyword>
<evidence type="ECO:0000313" key="2">
    <source>
        <dbReference type="EMBL" id="TKR30497.1"/>
    </source>
</evidence>
<keyword evidence="3" id="KW-1185">Reference proteome</keyword>
<feature type="transmembrane region" description="Helical" evidence="1">
    <location>
        <begin position="20"/>
        <end position="37"/>
    </location>
</feature>
<accession>A0A4U5JRB2</accession>
<dbReference type="RefSeq" id="WP_137266927.1">
    <property type="nucleotide sequence ID" value="NZ_SZUA01000002.1"/>
</dbReference>
<gene>
    <name evidence="2" type="ORF">FCE95_10285</name>
</gene>
<organism evidence="2 3">
    <name type="scientific">Luteimonas gilva</name>
    <dbReference type="NCBI Taxonomy" id="2572684"/>
    <lineage>
        <taxon>Bacteria</taxon>
        <taxon>Pseudomonadati</taxon>
        <taxon>Pseudomonadota</taxon>
        <taxon>Gammaproteobacteria</taxon>
        <taxon>Lysobacterales</taxon>
        <taxon>Lysobacteraceae</taxon>
        <taxon>Luteimonas</taxon>
    </lineage>
</organism>
<reference evidence="2 3" key="1">
    <citation type="submission" date="2019-04" db="EMBL/GenBank/DDBJ databases">
        <title>Reference strain of H23.</title>
        <authorList>
            <person name="Luo X."/>
        </authorList>
    </citation>
    <scope>NUCLEOTIDE SEQUENCE [LARGE SCALE GENOMIC DNA]</scope>
    <source>
        <strain evidence="2 3">H23</strain>
    </source>
</reference>
<protein>
    <submittedName>
        <fullName evidence="2">Uncharacterized protein</fullName>
    </submittedName>
</protein>
<evidence type="ECO:0000313" key="3">
    <source>
        <dbReference type="Proteomes" id="UP000308707"/>
    </source>
</evidence>
<dbReference type="Proteomes" id="UP000308707">
    <property type="component" value="Unassembled WGS sequence"/>
</dbReference>
<keyword evidence="1" id="KW-0472">Membrane</keyword>
<keyword evidence="1" id="KW-1133">Transmembrane helix</keyword>
<name>A0A4U5JRB2_9GAMM</name>
<sequence length="106" mass="12094">MFRRLRESAWWQYDVESIPFFIVCLIGIVGFLGYYFAGRVCSWNKPGRMCSYDQLVTWFHDQNAWLALLIAFAALAVLGFFTWLGYSLDESASSKPPAAAPDKTPK</sequence>
<proteinExistence type="predicted"/>
<comment type="caution">
    <text evidence="2">The sequence shown here is derived from an EMBL/GenBank/DDBJ whole genome shotgun (WGS) entry which is preliminary data.</text>
</comment>
<evidence type="ECO:0000256" key="1">
    <source>
        <dbReference type="SAM" id="Phobius"/>
    </source>
</evidence>
<dbReference type="EMBL" id="SZUA01000002">
    <property type="protein sequence ID" value="TKR30497.1"/>
    <property type="molecule type" value="Genomic_DNA"/>
</dbReference>
<dbReference type="AlphaFoldDB" id="A0A4U5JRB2"/>
<feature type="transmembrane region" description="Helical" evidence="1">
    <location>
        <begin position="64"/>
        <end position="86"/>
    </location>
</feature>